<evidence type="ECO:0000313" key="5">
    <source>
        <dbReference type="Proteomes" id="UP001301152"/>
    </source>
</evidence>
<evidence type="ECO:0000256" key="1">
    <source>
        <dbReference type="SAM" id="MobiDB-lite"/>
    </source>
</evidence>
<feature type="domain" description="Glycosyl transferase family 1" evidence="2">
    <location>
        <begin position="209"/>
        <end position="381"/>
    </location>
</feature>
<feature type="compositionally biased region" description="Low complexity" evidence="1">
    <location>
        <begin position="443"/>
        <end position="458"/>
    </location>
</feature>
<organism evidence="4 5">
    <name type="scientific">Acetobacter thailandicus</name>
    <dbReference type="NCBI Taxonomy" id="1502842"/>
    <lineage>
        <taxon>Bacteria</taxon>
        <taxon>Pseudomonadati</taxon>
        <taxon>Pseudomonadota</taxon>
        <taxon>Alphaproteobacteria</taxon>
        <taxon>Acetobacterales</taxon>
        <taxon>Acetobacteraceae</taxon>
        <taxon>Acetobacter</taxon>
    </lineage>
</organism>
<dbReference type="PANTHER" id="PTHR12526">
    <property type="entry name" value="GLYCOSYLTRANSFERASE"/>
    <property type="match status" value="1"/>
</dbReference>
<dbReference type="CDD" id="cd03818">
    <property type="entry name" value="GT4_ExpC-like"/>
    <property type="match status" value="1"/>
</dbReference>
<feature type="domain" description="Glycosyl transferase family 4" evidence="3">
    <location>
        <begin position="26"/>
        <end position="191"/>
    </location>
</feature>
<feature type="region of interest" description="Disordered" evidence="1">
    <location>
        <begin position="414"/>
        <end position="473"/>
    </location>
</feature>
<feature type="compositionally biased region" description="Basic residues" evidence="1">
    <location>
        <begin position="461"/>
        <end position="473"/>
    </location>
</feature>
<evidence type="ECO:0000259" key="2">
    <source>
        <dbReference type="Pfam" id="PF00534"/>
    </source>
</evidence>
<dbReference type="Gene3D" id="3.40.50.2000">
    <property type="entry name" value="Glycogen Phosphorylase B"/>
    <property type="match status" value="2"/>
</dbReference>
<dbReference type="InterPro" id="IPR022623">
    <property type="entry name" value="Glyco_trans_4"/>
</dbReference>
<evidence type="ECO:0000259" key="3">
    <source>
        <dbReference type="Pfam" id="PF12000"/>
    </source>
</evidence>
<proteinExistence type="predicted"/>
<comment type="caution">
    <text evidence="4">The sequence shown here is derived from an EMBL/GenBank/DDBJ whole genome shotgun (WGS) entry which is preliminary data.</text>
</comment>
<dbReference type="InterPro" id="IPR001296">
    <property type="entry name" value="Glyco_trans_1"/>
</dbReference>
<dbReference type="Pfam" id="PF12000">
    <property type="entry name" value="Glyco_trans_4_3"/>
    <property type="match status" value="1"/>
</dbReference>
<keyword evidence="5" id="KW-1185">Reference proteome</keyword>
<accession>A0ABT3QGR0</accession>
<name>A0ABT3QGR0_9PROT</name>
<dbReference type="SUPFAM" id="SSF53756">
    <property type="entry name" value="UDP-Glycosyltransferase/glycogen phosphorylase"/>
    <property type="match status" value="1"/>
</dbReference>
<dbReference type="RefSeq" id="WP_173560206.1">
    <property type="nucleotide sequence ID" value="NZ_JAPIUZ010000006.1"/>
</dbReference>
<dbReference type="Proteomes" id="UP001301152">
    <property type="component" value="Unassembled WGS sequence"/>
</dbReference>
<sequence>MKYLFVHQNFPGQYLHLVRHLAREEKHEIVFISEDNDNVISGVRRVRYRMPRPVAEGAHSGVKELEAGMIRAEAVAAAAVTLRQLGFTPDIIIGHHGWGELLNMQDVYPDVPVLGYFEFYYHSGPGFDVDFDPEFPMDQAFRSLVRAKNAINLLALNNPGYGQTPTLFQLSTYPDWAQKKIHVLKEGVNLEKCKADKTLARKDVVFGDITIKPKDKLVTYVARGLEPYRGFHVFMRALPSLLEQEPDVRVLLVGGDEISYGAKLPAGCWREIMLRELEGQTDLSRVHFLGKVQYETFLTLIKRSDAHVYLTYPFVVSWSLREAMAAGCAIVGSDTAPVRELIRDGETGVLVPFHEPEAIADGIVRVLNDKVLARTIRKGARAEAEHSLNIEHSIAEYKKLIDHIITDNASRLKKDKPEVISQEPASKKSHAVKAPVRGKTTRKVASASAAASKKTSVRMPRNMKGRKAPLKPA</sequence>
<protein>
    <submittedName>
        <fullName evidence="4">Glycosyltransferase family 4 protein</fullName>
    </submittedName>
</protein>
<dbReference type="Pfam" id="PF00534">
    <property type="entry name" value="Glycos_transf_1"/>
    <property type="match status" value="1"/>
</dbReference>
<dbReference type="EMBL" id="JAPIUZ010000006">
    <property type="protein sequence ID" value="MCX2564469.1"/>
    <property type="molecule type" value="Genomic_DNA"/>
</dbReference>
<reference evidence="4 5" key="1">
    <citation type="submission" date="2022-11" db="EMBL/GenBank/DDBJ databases">
        <title>Genome sequencing of Acetobacter type strain.</title>
        <authorList>
            <person name="Heo J."/>
            <person name="Lee D."/>
            <person name="Han B.-H."/>
            <person name="Hong S.-B."/>
            <person name="Kwon S.-W."/>
        </authorList>
    </citation>
    <scope>NUCLEOTIDE SEQUENCE [LARGE SCALE GENOMIC DNA]</scope>
    <source>
        <strain evidence="4 5">KACC 21253</strain>
    </source>
</reference>
<evidence type="ECO:0000313" key="4">
    <source>
        <dbReference type="EMBL" id="MCX2564469.1"/>
    </source>
</evidence>
<gene>
    <name evidence="4" type="ORF">OQ497_10940</name>
</gene>